<sequence length="527" mass="59026">MLVSMMLVSILFACTYSNFSPSSNPPDRITIGTTSRIRTLDPADNSEFFPSNILYNTTERLYTYKLGTTELVPQLAADFPKVSDDGLVYTIPVRTGIKFHDRTDFDARAMAFSLRRFMRLQGAPSYVLSDVIEKIAAPTPTELIITLKQPLQFFPKLLAFTGAAAISPTVYKNITGFEPNKLIGTGPYQLTQYTEGSVLHLDAFPDYWGKKPENKGIDIQFFSSGANLFNSFKTGGVDVAFQTLSPNQIRNLEVNAAKQGWTVASGQGGTILYMALNVQQPPLTDVRVRQAIAAAIDRPLLQERVFQNQRGSLYSLLPNTLPDYKPTFQKLYGDGNGELARKLLTEAGYSEQNPARISLWYPPQYAGNGDLVMSTLKAAMERAVGKILQIKTERVENTVGYGFLEQGAYPAYLLDWVPDFFDPDNYIKPFLDCEETKENFCTKGSTKTQGSFYSSTEMNKLIAQERQERDLNKRSLVLTQIQELLAKDVPLIPLWQNKEYAFARPSLSGVTVEPTQQLPYWTIKRAS</sequence>
<dbReference type="GO" id="GO:0042597">
    <property type="term" value="C:periplasmic space"/>
    <property type="evidence" value="ECO:0007669"/>
    <property type="project" value="UniProtKB-ARBA"/>
</dbReference>
<protein>
    <submittedName>
        <fullName evidence="7">ABC transporter substrate-binding protein</fullName>
    </submittedName>
</protein>
<dbReference type="GO" id="GO:0043190">
    <property type="term" value="C:ATP-binding cassette (ABC) transporter complex"/>
    <property type="evidence" value="ECO:0007669"/>
    <property type="project" value="InterPro"/>
</dbReference>
<evidence type="ECO:0000313" key="8">
    <source>
        <dbReference type="Proteomes" id="UP001333818"/>
    </source>
</evidence>
<gene>
    <name evidence="7" type="ORF">V2H45_14535</name>
</gene>
<dbReference type="GO" id="GO:0015833">
    <property type="term" value="P:peptide transport"/>
    <property type="evidence" value="ECO:0007669"/>
    <property type="project" value="TreeGrafter"/>
</dbReference>
<dbReference type="EMBL" id="JAZBJZ010000059">
    <property type="protein sequence ID" value="MEE3717954.1"/>
    <property type="molecule type" value="Genomic_DNA"/>
</dbReference>
<accession>A0AAW9PSH0</accession>
<dbReference type="AlphaFoldDB" id="A0AAW9PSH0"/>
<dbReference type="RefSeq" id="WP_330484384.1">
    <property type="nucleotide sequence ID" value="NZ_JAZBJZ010000059.1"/>
</dbReference>
<dbReference type="SUPFAM" id="SSF53850">
    <property type="entry name" value="Periplasmic binding protein-like II"/>
    <property type="match status" value="1"/>
</dbReference>
<comment type="similarity">
    <text evidence="2">Belongs to the bacterial solute-binding protein 5 family.</text>
</comment>
<dbReference type="PANTHER" id="PTHR30290:SF10">
    <property type="entry name" value="PERIPLASMIC OLIGOPEPTIDE-BINDING PROTEIN-RELATED"/>
    <property type="match status" value="1"/>
</dbReference>
<evidence type="ECO:0000259" key="6">
    <source>
        <dbReference type="Pfam" id="PF00496"/>
    </source>
</evidence>
<dbReference type="GO" id="GO:1904680">
    <property type="term" value="F:peptide transmembrane transporter activity"/>
    <property type="evidence" value="ECO:0007669"/>
    <property type="project" value="TreeGrafter"/>
</dbReference>
<dbReference type="Gene3D" id="3.10.105.10">
    <property type="entry name" value="Dipeptide-binding Protein, Domain 3"/>
    <property type="match status" value="1"/>
</dbReference>
<evidence type="ECO:0000256" key="5">
    <source>
        <dbReference type="SAM" id="SignalP"/>
    </source>
</evidence>
<dbReference type="PIRSF" id="PIRSF002741">
    <property type="entry name" value="MppA"/>
    <property type="match status" value="1"/>
</dbReference>
<dbReference type="CDD" id="cd08519">
    <property type="entry name" value="PBP2_NikA_DppA_OppA_like_20"/>
    <property type="match status" value="1"/>
</dbReference>
<dbReference type="Proteomes" id="UP001333818">
    <property type="component" value="Unassembled WGS sequence"/>
</dbReference>
<evidence type="ECO:0000256" key="4">
    <source>
        <dbReference type="ARBA" id="ARBA00022729"/>
    </source>
</evidence>
<dbReference type="InterPro" id="IPR000914">
    <property type="entry name" value="SBP_5_dom"/>
</dbReference>
<evidence type="ECO:0000313" key="7">
    <source>
        <dbReference type="EMBL" id="MEE3717954.1"/>
    </source>
</evidence>
<dbReference type="PANTHER" id="PTHR30290">
    <property type="entry name" value="PERIPLASMIC BINDING COMPONENT OF ABC TRANSPORTER"/>
    <property type="match status" value="1"/>
</dbReference>
<feature type="chain" id="PRO_5043544335" evidence="5">
    <location>
        <begin position="20"/>
        <end position="527"/>
    </location>
</feature>
<dbReference type="Pfam" id="PF00496">
    <property type="entry name" value="SBP_bac_5"/>
    <property type="match status" value="1"/>
</dbReference>
<feature type="signal peptide" evidence="5">
    <location>
        <begin position="1"/>
        <end position="19"/>
    </location>
</feature>
<comment type="subcellular location">
    <subcellularLocation>
        <location evidence="1">Cell envelope</location>
    </subcellularLocation>
</comment>
<evidence type="ECO:0000256" key="1">
    <source>
        <dbReference type="ARBA" id="ARBA00004196"/>
    </source>
</evidence>
<evidence type="ECO:0000256" key="2">
    <source>
        <dbReference type="ARBA" id="ARBA00005695"/>
    </source>
</evidence>
<dbReference type="Gene3D" id="3.40.190.10">
    <property type="entry name" value="Periplasmic binding protein-like II"/>
    <property type="match status" value="1"/>
</dbReference>
<organism evidence="7 8">
    <name type="scientific">Tumidithrix elongata BACA0141</name>
    <dbReference type="NCBI Taxonomy" id="2716417"/>
    <lineage>
        <taxon>Bacteria</taxon>
        <taxon>Bacillati</taxon>
        <taxon>Cyanobacteriota</taxon>
        <taxon>Cyanophyceae</taxon>
        <taxon>Pseudanabaenales</taxon>
        <taxon>Pseudanabaenaceae</taxon>
        <taxon>Tumidithrix</taxon>
        <taxon>Tumidithrix elongata</taxon>
    </lineage>
</organism>
<feature type="domain" description="Solute-binding protein family 5" evidence="6">
    <location>
        <begin position="70"/>
        <end position="436"/>
    </location>
</feature>
<reference evidence="7" key="1">
    <citation type="submission" date="2024-01" db="EMBL/GenBank/DDBJ databases">
        <title>Bank of Algae and Cyanobacteria of the Azores (BACA) strain genomes.</title>
        <authorList>
            <person name="Luz R."/>
            <person name="Cordeiro R."/>
            <person name="Fonseca A."/>
            <person name="Goncalves V."/>
        </authorList>
    </citation>
    <scope>NUCLEOTIDE SEQUENCE</scope>
    <source>
        <strain evidence="7">BACA0141</strain>
    </source>
</reference>
<dbReference type="InterPro" id="IPR030678">
    <property type="entry name" value="Peptide/Ni-bd"/>
</dbReference>
<evidence type="ECO:0000256" key="3">
    <source>
        <dbReference type="ARBA" id="ARBA00022448"/>
    </source>
</evidence>
<name>A0AAW9PSH0_9CYAN</name>
<comment type="caution">
    <text evidence="7">The sequence shown here is derived from an EMBL/GenBank/DDBJ whole genome shotgun (WGS) entry which is preliminary data.</text>
</comment>
<proteinExistence type="inferred from homology"/>
<keyword evidence="8" id="KW-1185">Reference proteome</keyword>
<dbReference type="InterPro" id="IPR039424">
    <property type="entry name" value="SBP_5"/>
</dbReference>
<dbReference type="GO" id="GO:0030313">
    <property type="term" value="C:cell envelope"/>
    <property type="evidence" value="ECO:0007669"/>
    <property type="project" value="UniProtKB-SubCell"/>
</dbReference>
<keyword evidence="4 5" id="KW-0732">Signal</keyword>
<keyword evidence="3" id="KW-0813">Transport</keyword>